<evidence type="ECO:0000313" key="3">
    <source>
        <dbReference type="EMBL" id="CAF3417753.1"/>
    </source>
</evidence>
<dbReference type="EMBL" id="CAJNYT010001541">
    <property type="protein sequence ID" value="CAF3417753.1"/>
    <property type="molecule type" value="Genomic_DNA"/>
</dbReference>
<dbReference type="Proteomes" id="UP000663848">
    <property type="component" value="Unassembled WGS sequence"/>
</dbReference>
<evidence type="ECO:0000313" key="5">
    <source>
        <dbReference type="EMBL" id="CAF4257504.1"/>
    </source>
</evidence>
<sequence>MKATIDLYTTTLAYAFSHSFGIMRDTTQGNGLVCGTLPSVSFRLAAINDTNIVEPVGTIRPRYKTYDNDVCSCHDSATCKEEAYVYTPDNTKVRVHRVSGLVIGCYGFEAMMQSSLLCYFYQTCIDDLRAAIHFSDNFTTSALDPSKLLYFDVNSTVEIMVEKLMIEQWTNNISYANYYHQCCPVYC</sequence>
<keyword evidence="7" id="KW-1185">Reference proteome</keyword>
<name>A0A819VWQ2_9BILA</name>
<organism evidence="4 7">
    <name type="scientific">Rotaria socialis</name>
    <dbReference type="NCBI Taxonomy" id="392032"/>
    <lineage>
        <taxon>Eukaryota</taxon>
        <taxon>Metazoa</taxon>
        <taxon>Spiralia</taxon>
        <taxon>Gnathifera</taxon>
        <taxon>Rotifera</taxon>
        <taxon>Eurotatoria</taxon>
        <taxon>Bdelloidea</taxon>
        <taxon>Philodinida</taxon>
        <taxon>Philodinidae</taxon>
        <taxon>Rotaria</taxon>
    </lineage>
</organism>
<dbReference type="AlphaFoldDB" id="A0A819VWQ2"/>
<dbReference type="EMBL" id="CAJNXB010002622">
    <property type="protein sequence ID" value="CAF3264991.1"/>
    <property type="molecule type" value="Genomic_DNA"/>
</dbReference>
<protein>
    <submittedName>
        <fullName evidence="4">Uncharacterized protein</fullName>
    </submittedName>
</protein>
<accession>A0A819VWQ2</accession>
<dbReference type="EMBL" id="CAJOBR010000123">
    <property type="protein sequence ID" value="CAF4468273.1"/>
    <property type="molecule type" value="Genomic_DNA"/>
</dbReference>
<gene>
    <name evidence="3" type="ORF">GRG538_LOCUS11503</name>
    <name evidence="5" type="ORF">HFQ381_LOCUS10840</name>
    <name evidence="2" type="ORF">LUA448_LOCUS17142</name>
    <name evidence="6" type="ORF">QYT958_LOCUS2006</name>
    <name evidence="1" type="ORF">TIS948_LOCUS16010</name>
    <name evidence="4" type="ORF">UJA718_LOCUS1197</name>
</gene>
<evidence type="ECO:0000313" key="1">
    <source>
        <dbReference type="EMBL" id="CAF3264991.1"/>
    </source>
</evidence>
<dbReference type="Proteomes" id="UP000663851">
    <property type="component" value="Unassembled WGS sequence"/>
</dbReference>
<reference evidence="4" key="1">
    <citation type="submission" date="2021-02" db="EMBL/GenBank/DDBJ databases">
        <authorList>
            <person name="Nowell W R."/>
        </authorList>
    </citation>
    <scope>NUCLEOTIDE SEQUENCE</scope>
</reference>
<dbReference type="EMBL" id="CAJNYD010002157">
    <property type="protein sequence ID" value="CAF3396301.1"/>
    <property type="molecule type" value="Genomic_DNA"/>
</dbReference>
<dbReference type="OrthoDB" id="9984110at2759"/>
<dbReference type="EMBL" id="CAJOBP010000071">
    <property type="protein sequence ID" value="CAF4115487.1"/>
    <property type="molecule type" value="Genomic_DNA"/>
</dbReference>
<proteinExistence type="predicted"/>
<dbReference type="Proteomes" id="UP000663873">
    <property type="component" value="Unassembled WGS sequence"/>
</dbReference>
<dbReference type="Proteomes" id="UP000663833">
    <property type="component" value="Unassembled WGS sequence"/>
</dbReference>
<evidence type="ECO:0000313" key="4">
    <source>
        <dbReference type="EMBL" id="CAF4115487.1"/>
    </source>
</evidence>
<evidence type="ECO:0000313" key="6">
    <source>
        <dbReference type="EMBL" id="CAF4468273.1"/>
    </source>
</evidence>
<dbReference type="Proteomes" id="UP000663825">
    <property type="component" value="Unassembled WGS sequence"/>
</dbReference>
<dbReference type="Proteomes" id="UP000663872">
    <property type="component" value="Unassembled WGS sequence"/>
</dbReference>
<evidence type="ECO:0000313" key="2">
    <source>
        <dbReference type="EMBL" id="CAF3396301.1"/>
    </source>
</evidence>
<dbReference type="EMBL" id="CAJOBO010000608">
    <property type="protein sequence ID" value="CAF4257504.1"/>
    <property type="molecule type" value="Genomic_DNA"/>
</dbReference>
<comment type="caution">
    <text evidence="4">The sequence shown here is derived from an EMBL/GenBank/DDBJ whole genome shotgun (WGS) entry which is preliminary data.</text>
</comment>
<evidence type="ECO:0000313" key="7">
    <source>
        <dbReference type="Proteomes" id="UP000663873"/>
    </source>
</evidence>